<dbReference type="AlphaFoldDB" id="A0AA46S1V2"/>
<feature type="domain" description="HTH cro/C1-type" evidence="1">
    <location>
        <begin position="21"/>
        <end position="78"/>
    </location>
</feature>
<dbReference type="GO" id="GO:0003677">
    <property type="term" value="F:DNA binding"/>
    <property type="evidence" value="ECO:0007669"/>
    <property type="project" value="InterPro"/>
</dbReference>
<dbReference type="CDD" id="cd00093">
    <property type="entry name" value="HTH_XRE"/>
    <property type="match status" value="1"/>
</dbReference>
<dbReference type="InterPro" id="IPR010982">
    <property type="entry name" value="Lambda_DNA-bd_dom_sf"/>
</dbReference>
<evidence type="ECO:0000313" key="2">
    <source>
        <dbReference type="EMBL" id="UYF44090.1"/>
    </source>
</evidence>
<organism evidence="2 3">
    <name type="scientific">Aliarcobacter cryaerophilus</name>
    <dbReference type="NCBI Taxonomy" id="28198"/>
    <lineage>
        <taxon>Bacteria</taxon>
        <taxon>Pseudomonadati</taxon>
        <taxon>Campylobacterota</taxon>
        <taxon>Epsilonproteobacteria</taxon>
        <taxon>Campylobacterales</taxon>
        <taxon>Arcobacteraceae</taxon>
        <taxon>Aliarcobacter</taxon>
    </lineage>
</organism>
<dbReference type="SUPFAM" id="SSF47413">
    <property type="entry name" value="lambda repressor-like DNA-binding domains"/>
    <property type="match status" value="1"/>
</dbReference>
<dbReference type="InterPro" id="IPR001387">
    <property type="entry name" value="Cro/C1-type_HTH"/>
</dbReference>
<name>A0AA46S1V2_9BACT</name>
<accession>A0AA46S1V2</accession>
<proteinExistence type="predicted"/>
<dbReference type="PROSITE" id="PS50943">
    <property type="entry name" value="HTH_CROC1"/>
    <property type="match status" value="1"/>
</dbReference>
<gene>
    <name evidence="2" type="ORF">NGX11_03915</name>
</gene>
<evidence type="ECO:0000259" key="1">
    <source>
        <dbReference type="PROSITE" id="PS50943"/>
    </source>
</evidence>
<dbReference type="SMART" id="SM00530">
    <property type="entry name" value="HTH_XRE"/>
    <property type="match status" value="1"/>
</dbReference>
<evidence type="ECO:0000313" key="3">
    <source>
        <dbReference type="Proteomes" id="UP001164100"/>
    </source>
</evidence>
<dbReference type="EMBL" id="CP099556">
    <property type="protein sequence ID" value="UYF44090.1"/>
    <property type="molecule type" value="Genomic_DNA"/>
</dbReference>
<dbReference type="Gene3D" id="1.10.260.40">
    <property type="entry name" value="lambda repressor-like DNA-binding domains"/>
    <property type="match status" value="1"/>
</dbReference>
<dbReference type="Pfam" id="PF01381">
    <property type="entry name" value="HTH_3"/>
    <property type="match status" value="1"/>
</dbReference>
<reference evidence="2" key="1">
    <citation type="journal article" date="2022" name="Front. Microbiol.">
        <title>Species classification and novel plasmid identifications in Arcobacter cryaerophilus and Arcobacter cryaerophilus-like organisms.</title>
        <authorList>
            <person name="Zhou G."/>
            <person name="Wang M."/>
            <person name="Wang H."/>
            <person name="Chen X."/>
            <person name="Gu Y."/>
            <person name="Shao Z."/>
            <person name="Zhang J."/>
            <person name="Zhang M."/>
        </authorList>
    </citation>
    <scope>NUCLEOTIDE SEQUENCE</scope>
    <source>
        <strain evidence="2">ICDCAC48</strain>
    </source>
</reference>
<dbReference type="RefSeq" id="WP_260884984.1">
    <property type="nucleotide sequence ID" value="NZ_CP099556.1"/>
</dbReference>
<protein>
    <submittedName>
        <fullName evidence="2">Helix-turn-helix domain-containing protein</fullName>
    </submittedName>
</protein>
<dbReference type="Proteomes" id="UP001164100">
    <property type="component" value="Chromosome"/>
</dbReference>
<sequence>MNKKLNKLSSDELYVLIGKNVARLRKKANLSQLALSLEMGNKSTSLLSSAEVYKNKRKFNIAQLHQIAKILNVDICEFFKEID</sequence>